<keyword evidence="3" id="KW-1185">Reference proteome</keyword>
<name>A0A314ZAC3_PRUYE</name>
<reference evidence="2 3" key="1">
    <citation type="submission" date="2018-02" db="EMBL/GenBank/DDBJ databases">
        <title>Draft genome of wild Prunus yedoensis var. nudiflora.</title>
        <authorList>
            <person name="Baek S."/>
            <person name="Kim J.-H."/>
            <person name="Choi K."/>
            <person name="Kim G.-B."/>
            <person name="Cho A."/>
            <person name="Jang H."/>
            <person name="Shin C.-H."/>
            <person name="Yu H.-J."/>
            <person name="Mun J.-H."/>
        </authorList>
    </citation>
    <scope>NUCLEOTIDE SEQUENCE [LARGE SCALE GENOMIC DNA]</scope>
    <source>
        <strain evidence="3">cv. Jeju island</strain>
        <tissue evidence="2">Leaf</tissue>
    </source>
</reference>
<dbReference type="Pfam" id="PF26130">
    <property type="entry name" value="PB1-like"/>
    <property type="match status" value="1"/>
</dbReference>
<evidence type="ECO:0000313" key="2">
    <source>
        <dbReference type="EMBL" id="PQQ14058.1"/>
    </source>
</evidence>
<comment type="caution">
    <text evidence="2">The sequence shown here is derived from an EMBL/GenBank/DDBJ whole genome shotgun (WGS) entry which is preliminary data.</text>
</comment>
<proteinExistence type="predicted"/>
<dbReference type="InterPro" id="IPR058594">
    <property type="entry name" value="PB1-like_dom_pln"/>
</dbReference>
<dbReference type="EMBL" id="PJQY01000275">
    <property type="protein sequence ID" value="PQQ14058.1"/>
    <property type="molecule type" value="Genomic_DNA"/>
</dbReference>
<feature type="domain" description="PB1-like" evidence="1">
    <location>
        <begin position="26"/>
        <end position="109"/>
    </location>
</feature>
<sequence length="178" mass="20232">MVGSKGVDPKKDPIHPDDGHFIMGLRYASKFMNNGKDYKGGTIDIYDNIDSNRLSTVEFKDIMKQSGIQNCRGFYYTVVGKGVHERMNASVKLMRTKTKKELREASSHYAINEGYEVKVTKSDGKRMQAKCMKCKWNLWASFMEDKTLQIKSMTETHTGSRSYSNPQATASFFAKKLS</sequence>
<accession>A0A314ZAC3</accession>
<evidence type="ECO:0000259" key="1">
    <source>
        <dbReference type="Pfam" id="PF26130"/>
    </source>
</evidence>
<protein>
    <recommendedName>
        <fullName evidence="1">PB1-like domain-containing protein</fullName>
    </recommendedName>
</protein>
<organism evidence="2 3">
    <name type="scientific">Prunus yedoensis var. nudiflora</name>
    <dbReference type="NCBI Taxonomy" id="2094558"/>
    <lineage>
        <taxon>Eukaryota</taxon>
        <taxon>Viridiplantae</taxon>
        <taxon>Streptophyta</taxon>
        <taxon>Embryophyta</taxon>
        <taxon>Tracheophyta</taxon>
        <taxon>Spermatophyta</taxon>
        <taxon>Magnoliopsida</taxon>
        <taxon>eudicotyledons</taxon>
        <taxon>Gunneridae</taxon>
        <taxon>Pentapetalae</taxon>
        <taxon>rosids</taxon>
        <taxon>fabids</taxon>
        <taxon>Rosales</taxon>
        <taxon>Rosaceae</taxon>
        <taxon>Amygdaloideae</taxon>
        <taxon>Amygdaleae</taxon>
        <taxon>Prunus</taxon>
    </lineage>
</organism>
<dbReference type="OrthoDB" id="680707at2759"/>
<dbReference type="AlphaFoldDB" id="A0A314ZAC3"/>
<dbReference type="Proteomes" id="UP000250321">
    <property type="component" value="Unassembled WGS sequence"/>
</dbReference>
<evidence type="ECO:0000313" key="3">
    <source>
        <dbReference type="Proteomes" id="UP000250321"/>
    </source>
</evidence>
<gene>
    <name evidence="2" type="ORF">Pyn_07935</name>
</gene>